<keyword evidence="3" id="KW-0812">Transmembrane</keyword>
<keyword evidence="3" id="KW-0472">Membrane</keyword>
<dbReference type="PANTHER" id="PTHR11360">
    <property type="entry name" value="MONOCARBOXYLATE TRANSPORTER"/>
    <property type="match status" value="1"/>
</dbReference>
<feature type="transmembrane region" description="Helical" evidence="3">
    <location>
        <begin position="342"/>
        <end position="366"/>
    </location>
</feature>
<dbReference type="SUPFAM" id="SSF103473">
    <property type="entry name" value="MFS general substrate transporter"/>
    <property type="match status" value="1"/>
</dbReference>
<gene>
    <name evidence="5" type="ORF">BS50DRAFT_489724</name>
</gene>
<dbReference type="Pfam" id="PF07690">
    <property type="entry name" value="MFS_1"/>
    <property type="match status" value="1"/>
</dbReference>
<evidence type="ECO:0000256" key="2">
    <source>
        <dbReference type="ARBA" id="ARBA00006727"/>
    </source>
</evidence>
<keyword evidence="6" id="KW-1185">Reference proteome</keyword>
<dbReference type="InterPro" id="IPR050327">
    <property type="entry name" value="Proton-linked_MCT"/>
</dbReference>
<dbReference type="Proteomes" id="UP000240883">
    <property type="component" value="Unassembled WGS sequence"/>
</dbReference>
<reference evidence="5 6" key="1">
    <citation type="journal article" date="2018" name="Front. Microbiol.">
        <title>Genome-Wide Analysis of Corynespora cassiicola Leaf Fall Disease Putative Effectors.</title>
        <authorList>
            <person name="Lopez D."/>
            <person name="Ribeiro S."/>
            <person name="Label P."/>
            <person name="Fumanal B."/>
            <person name="Venisse J.S."/>
            <person name="Kohler A."/>
            <person name="de Oliveira R.R."/>
            <person name="Labutti K."/>
            <person name="Lipzen A."/>
            <person name="Lail K."/>
            <person name="Bauer D."/>
            <person name="Ohm R.A."/>
            <person name="Barry K.W."/>
            <person name="Spatafora J."/>
            <person name="Grigoriev I.V."/>
            <person name="Martin F.M."/>
            <person name="Pujade-Renaud V."/>
        </authorList>
    </citation>
    <scope>NUCLEOTIDE SEQUENCE [LARGE SCALE GENOMIC DNA]</scope>
    <source>
        <strain evidence="5 6">Philippines</strain>
    </source>
</reference>
<evidence type="ECO:0000259" key="4">
    <source>
        <dbReference type="PROSITE" id="PS50850"/>
    </source>
</evidence>
<sequence>MILGEHSIGKVPDAALTVRGQTQSYGVFLAHYSSHKAVEEGIISLKDTDVRAKLAIIGTLGTGGLVGVSSFIYYPYLPSLGRYVKTICMLGTVLITIGLATAAASRNVWHLLATQGFVFGLGAGLIVFTLPPILPEYFDRHGGLAQGATAAAASAGGAVFSIATEKLFESIGTRKSLIVLAGINFLMCSLVSALAEPPRKYEKRIRSIATWRAFTNPVFSLLLVVNLMQPLVFAVPAMLGPEFSKALGYGPGFAAILLAINSAVGAPSRVILGFLADIFGHLNILMVGTAVFAFSTLTLWLSSAITQNKVLWILFIVAYGVVSGCFITTMNSVQKKLFGNELYYSYSGAITTVRGIGSIVGVPIAGALISQVDDSRLKGHHFTRPIVYVGSLVMVSLICLVAIRILDAIKTGWKLKR</sequence>
<dbReference type="OrthoDB" id="6499973at2759"/>
<accession>A0A2T2NUD1</accession>
<feature type="transmembrane region" description="Helical" evidence="3">
    <location>
        <begin position="218"/>
        <end position="239"/>
    </location>
</feature>
<dbReference type="GO" id="GO:0016020">
    <property type="term" value="C:membrane"/>
    <property type="evidence" value="ECO:0007669"/>
    <property type="project" value="UniProtKB-SubCell"/>
</dbReference>
<proteinExistence type="inferred from homology"/>
<comment type="similarity">
    <text evidence="2">Belongs to the major facilitator superfamily. Monocarboxylate porter (TC 2.A.1.13) family.</text>
</comment>
<dbReference type="Gene3D" id="1.20.1250.20">
    <property type="entry name" value="MFS general substrate transporter like domains"/>
    <property type="match status" value="1"/>
</dbReference>
<dbReference type="PROSITE" id="PS50850">
    <property type="entry name" value="MFS"/>
    <property type="match status" value="1"/>
</dbReference>
<dbReference type="InterPro" id="IPR036259">
    <property type="entry name" value="MFS_trans_sf"/>
</dbReference>
<feature type="transmembrane region" description="Helical" evidence="3">
    <location>
        <begin position="251"/>
        <end position="272"/>
    </location>
</feature>
<name>A0A2T2NUD1_CORCC</name>
<feature type="domain" description="Major facilitator superfamily (MFS) profile" evidence="4">
    <location>
        <begin position="218"/>
        <end position="417"/>
    </location>
</feature>
<feature type="transmembrane region" description="Helical" evidence="3">
    <location>
        <begin position="386"/>
        <end position="406"/>
    </location>
</feature>
<organism evidence="5 6">
    <name type="scientific">Corynespora cassiicola Philippines</name>
    <dbReference type="NCBI Taxonomy" id="1448308"/>
    <lineage>
        <taxon>Eukaryota</taxon>
        <taxon>Fungi</taxon>
        <taxon>Dikarya</taxon>
        <taxon>Ascomycota</taxon>
        <taxon>Pezizomycotina</taxon>
        <taxon>Dothideomycetes</taxon>
        <taxon>Pleosporomycetidae</taxon>
        <taxon>Pleosporales</taxon>
        <taxon>Corynesporascaceae</taxon>
        <taxon>Corynespora</taxon>
    </lineage>
</organism>
<evidence type="ECO:0000313" key="5">
    <source>
        <dbReference type="EMBL" id="PSN68979.1"/>
    </source>
</evidence>
<evidence type="ECO:0000313" key="6">
    <source>
        <dbReference type="Proteomes" id="UP000240883"/>
    </source>
</evidence>
<keyword evidence="3" id="KW-1133">Transmembrane helix</keyword>
<dbReference type="GO" id="GO:0022857">
    <property type="term" value="F:transmembrane transporter activity"/>
    <property type="evidence" value="ECO:0007669"/>
    <property type="project" value="InterPro"/>
</dbReference>
<feature type="transmembrane region" description="Helical" evidence="3">
    <location>
        <begin position="284"/>
        <end position="305"/>
    </location>
</feature>
<evidence type="ECO:0000256" key="3">
    <source>
        <dbReference type="SAM" id="Phobius"/>
    </source>
</evidence>
<feature type="transmembrane region" description="Helical" evidence="3">
    <location>
        <begin position="83"/>
        <end position="104"/>
    </location>
</feature>
<dbReference type="AlphaFoldDB" id="A0A2T2NUD1"/>
<dbReference type="InterPro" id="IPR011701">
    <property type="entry name" value="MFS"/>
</dbReference>
<dbReference type="InterPro" id="IPR020846">
    <property type="entry name" value="MFS_dom"/>
</dbReference>
<comment type="subcellular location">
    <subcellularLocation>
        <location evidence="1">Membrane</location>
        <topology evidence="1">Multi-pass membrane protein</topology>
    </subcellularLocation>
</comment>
<dbReference type="EMBL" id="KZ678133">
    <property type="protein sequence ID" value="PSN68979.1"/>
    <property type="molecule type" value="Genomic_DNA"/>
</dbReference>
<feature type="transmembrane region" description="Helical" evidence="3">
    <location>
        <begin position="116"/>
        <end position="134"/>
    </location>
</feature>
<evidence type="ECO:0000256" key="1">
    <source>
        <dbReference type="ARBA" id="ARBA00004141"/>
    </source>
</evidence>
<feature type="transmembrane region" description="Helical" evidence="3">
    <location>
        <begin position="177"/>
        <end position="197"/>
    </location>
</feature>
<dbReference type="PANTHER" id="PTHR11360:SF302">
    <property type="entry name" value="MAJOR FACILITATOR SUPERFAMILY (MFS) PROFILE DOMAIN-CONTAINING PROTEIN"/>
    <property type="match status" value="1"/>
</dbReference>
<feature type="transmembrane region" description="Helical" evidence="3">
    <location>
        <begin position="311"/>
        <end position="330"/>
    </location>
</feature>
<feature type="transmembrane region" description="Helical" evidence="3">
    <location>
        <begin position="54"/>
        <end position="77"/>
    </location>
</feature>
<protein>
    <submittedName>
        <fullName evidence="5">MFS general substrate transporter</fullName>
    </submittedName>
</protein>